<keyword evidence="4" id="KW-0378">Hydrolase</keyword>
<evidence type="ECO:0000256" key="4">
    <source>
        <dbReference type="ARBA" id="ARBA00022801"/>
    </source>
</evidence>
<dbReference type="GO" id="GO:0110001">
    <property type="term" value="C:toxin-antitoxin complex"/>
    <property type="evidence" value="ECO:0007669"/>
    <property type="project" value="InterPro"/>
</dbReference>
<dbReference type="InterPro" id="IPR037038">
    <property type="entry name" value="HepT-like_sf"/>
</dbReference>
<reference evidence="6 7" key="1">
    <citation type="submission" date="2014-07" db="EMBL/GenBank/DDBJ databases">
        <title>Methanogenic archaea and the global carbon cycle.</title>
        <authorList>
            <person name="Henriksen J.R."/>
            <person name="Luke J."/>
            <person name="Reinhart S."/>
            <person name="Benedict M.N."/>
            <person name="Youngblut N.D."/>
            <person name="Metcalf M.E."/>
            <person name="Whitaker R.J."/>
            <person name="Metcalf W.W."/>
        </authorList>
    </citation>
    <scope>NUCLEOTIDE SEQUENCE [LARGE SCALE GENOMIC DNA]</scope>
    <source>
        <strain evidence="6 7">Wiesmoor</strain>
    </source>
</reference>
<dbReference type="PATRIC" id="fig|1434109.4.peg.2151"/>
<keyword evidence="2" id="KW-1277">Toxin-antitoxin system</keyword>
<organism evidence="6 7">
    <name type="scientific">Methanosarcina barkeri str. Wiesmoor</name>
    <dbReference type="NCBI Taxonomy" id="1434109"/>
    <lineage>
        <taxon>Archaea</taxon>
        <taxon>Methanobacteriati</taxon>
        <taxon>Methanobacteriota</taxon>
        <taxon>Stenosarchaea group</taxon>
        <taxon>Methanomicrobia</taxon>
        <taxon>Methanosarcinales</taxon>
        <taxon>Methanosarcinaceae</taxon>
        <taxon>Methanosarcina</taxon>
    </lineage>
</organism>
<keyword evidence="3" id="KW-0540">Nuclease</keyword>
<dbReference type="Gene3D" id="1.20.120.580">
    <property type="entry name" value="bsu32300-like"/>
    <property type="match status" value="1"/>
</dbReference>
<dbReference type="KEGG" id="mbw:MSBRW_1708"/>
<evidence type="ECO:0000313" key="6">
    <source>
        <dbReference type="EMBL" id="AKB50961.1"/>
    </source>
</evidence>
<protein>
    <submittedName>
        <fullName evidence="6">Uncharacterized protein</fullName>
    </submittedName>
</protein>
<dbReference type="HOGENOM" id="CLU_2534661_0_0_2"/>
<dbReference type="EMBL" id="CP009526">
    <property type="protein sequence ID" value="AKB50961.1"/>
    <property type="molecule type" value="Genomic_DNA"/>
</dbReference>
<evidence type="ECO:0000256" key="3">
    <source>
        <dbReference type="ARBA" id="ARBA00022722"/>
    </source>
</evidence>
<evidence type="ECO:0000256" key="1">
    <source>
        <dbReference type="ARBA" id="ARBA00022553"/>
    </source>
</evidence>
<dbReference type="Pfam" id="PF01934">
    <property type="entry name" value="HepT-like"/>
    <property type="match status" value="1"/>
</dbReference>
<dbReference type="AlphaFoldDB" id="A0A0E3LLB1"/>
<evidence type="ECO:0000256" key="5">
    <source>
        <dbReference type="ARBA" id="ARBA00024207"/>
    </source>
</evidence>
<dbReference type="InterPro" id="IPR008201">
    <property type="entry name" value="HepT-like"/>
</dbReference>
<evidence type="ECO:0000256" key="2">
    <source>
        <dbReference type="ARBA" id="ARBA00022649"/>
    </source>
</evidence>
<accession>A0A0E3LLB1</accession>
<sequence>MLGIGEIIISEDKIKRPESYKEIFRTLREIGVLPEAFARKIEPAVGFRNVLVCVRKWSWIVFTKICKTVLKIWNFSQNMLLSF</sequence>
<proteinExistence type="inferred from homology"/>
<dbReference type="Proteomes" id="UP000033038">
    <property type="component" value="Chromosome"/>
</dbReference>
<keyword evidence="1" id="KW-0597">Phosphoprotein</keyword>
<name>A0A0E3LLB1_METBA</name>
<evidence type="ECO:0000313" key="7">
    <source>
        <dbReference type="Proteomes" id="UP000033038"/>
    </source>
</evidence>
<gene>
    <name evidence="6" type="ORF">MSBRW_1708</name>
</gene>
<comment type="similarity">
    <text evidence="5">Belongs to the HepT RNase toxin family.</text>
</comment>
<dbReference type="GO" id="GO:0004540">
    <property type="term" value="F:RNA nuclease activity"/>
    <property type="evidence" value="ECO:0007669"/>
    <property type="project" value="InterPro"/>
</dbReference>
<dbReference type="GO" id="GO:0016787">
    <property type="term" value="F:hydrolase activity"/>
    <property type="evidence" value="ECO:0007669"/>
    <property type="project" value="UniProtKB-KW"/>
</dbReference>